<proteinExistence type="predicted"/>
<gene>
    <name evidence="6" type="ORF">MNBD_GAMMA17-1198</name>
</gene>
<dbReference type="GO" id="GO:0005524">
    <property type="term" value="F:ATP binding"/>
    <property type="evidence" value="ECO:0007669"/>
    <property type="project" value="UniProtKB-KW"/>
</dbReference>
<reference evidence="6" key="1">
    <citation type="submission" date="2018-06" db="EMBL/GenBank/DDBJ databases">
        <authorList>
            <person name="Zhirakovskaya E."/>
        </authorList>
    </citation>
    <scope>NUCLEOTIDE SEQUENCE</scope>
</reference>
<feature type="domain" description="Cobalamin adenosyltransferase-like" evidence="5">
    <location>
        <begin position="8"/>
        <end position="52"/>
    </location>
</feature>
<sequence length="84" mass="9254">MGHRLSKIATRTGDNGTTGLADGSRLNKDHPRIAAMGDIDELNSSIGLVLTHPLPNDISTLPYGTHHLSTRRTQRHYIRKSNKV</sequence>
<protein>
    <submittedName>
        <fullName evidence="6">ATP:Cob(I)alamin adenosyltransferase @ ATP:Cob(I)alamin adenosyltransferase, glycolate utilization</fullName>
        <ecNumber evidence="6">2.5.1.17</ecNumber>
    </submittedName>
</protein>
<dbReference type="EMBL" id="UOFQ01000084">
    <property type="protein sequence ID" value="VAW87995.1"/>
    <property type="molecule type" value="Genomic_DNA"/>
</dbReference>
<organism evidence="6">
    <name type="scientific">hydrothermal vent metagenome</name>
    <dbReference type="NCBI Taxonomy" id="652676"/>
    <lineage>
        <taxon>unclassified sequences</taxon>
        <taxon>metagenomes</taxon>
        <taxon>ecological metagenomes</taxon>
    </lineage>
</organism>
<dbReference type="Pfam" id="PF01923">
    <property type="entry name" value="Cob_adeno_trans"/>
    <property type="match status" value="1"/>
</dbReference>
<accession>A0A3B0Z3R2</accession>
<name>A0A3B0Z3R2_9ZZZZ</name>
<dbReference type="PANTHER" id="PTHR12213:SF0">
    <property type="entry name" value="CORRINOID ADENOSYLTRANSFERASE MMAB"/>
    <property type="match status" value="1"/>
</dbReference>
<evidence type="ECO:0000256" key="1">
    <source>
        <dbReference type="ARBA" id="ARBA00022679"/>
    </source>
</evidence>
<evidence type="ECO:0000256" key="4">
    <source>
        <dbReference type="SAM" id="MobiDB-lite"/>
    </source>
</evidence>
<dbReference type="InterPro" id="IPR029499">
    <property type="entry name" value="PduO-typ"/>
</dbReference>
<evidence type="ECO:0000256" key="2">
    <source>
        <dbReference type="ARBA" id="ARBA00022741"/>
    </source>
</evidence>
<keyword evidence="2" id="KW-0547">Nucleotide-binding</keyword>
<keyword evidence="1 6" id="KW-0808">Transferase</keyword>
<dbReference type="EC" id="2.5.1.17" evidence="6"/>
<dbReference type="GO" id="GO:0008817">
    <property type="term" value="F:corrinoid adenosyltransferase activity"/>
    <property type="evidence" value="ECO:0007669"/>
    <property type="project" value="UniProtKB-EC"/>
</dbReference>
<evidence type="ECO:0000313" key="6">
    <source>
        <dbReference type="EMBL" id="VAW87995.1"/>
    </source>
</evidence>
<evidence type="ECO:0000256" key="3">
    <source>
        <dbReference type="ARBA" id="ARBA00022840"/>
    </source>
</evidence>
<dbReference type="PANTHER" id="PTHR12213">
    <property type="entry name" value="CORRINOID ADENOSYLTRANSFERASE"/>
    <property type="match status" value="1"/>
</dbReference>
<dbReference type="InterPro" id="IPR016030">
    <property type="entry name" value="CblAdoTrfase-like"/>
</dbReference>
<keyword evidence="3" id="KW-0067">ATP-binding</keyword>
<dbReference type="SUPFAM" id="SSF89028">
    <property type="entry name" value="Cobalamin adenosyltransferase-like"/>
    <property type="match status" value="1"/>
</dbReference>
<dbReference type="InterPro" id="IPR036451">
    <property type="entry name" value="CblAdoTrfase-like_sf"/>
</dbReference>
<dbReference type="AlphaFoldDB" id="A0A3B0Z3R2"/>
<feature type="region of interest" description="Disordered" evidence="4">
    <location>
        <begin position="1"/>
        <end position="28"/>
    </location>
</feature>
<evidence type="ECO:0000259" key="5">
    <source>
        <dbReference type="Pfam" id="PF01923"/>
    </source>
</evidence>
<dbReference type="Gene3D" id="1.20.1200.10">
    <property type="entry name" value="Cobalamin adenosyltransferase-like"/>
    <property type="match status" value="1"/>
</dbReference>